<dbReference type="PANTHER" id="PTHR38444">
    <property type="entry name" value="ENTEROBACTIN BIOSYNTHESIS PROTEIN YBDZ"/>
    <property type="match status" value="1"/>
</dbReference>
<keyword evidence="3" id="KW-1185">Reference proteome</keyword>
<dbReference type="InterPro" id="IPR037407">
    <property type="entry name" value="MLP_fam"/>
</dbReference>
<dbReference type="InterPro" id="IPR005153">
    <property type="entry name" value="MbtH-like_dom"/>
</dbReference>
<dbReference type="Pfam" id="PF03621">
    <property type="entry name" value="MbtH"/>
    <property type="match status" value="1"/>
</dbReference>
<gene>
    <name evidence="2" type="ORF">B7C42_04177</name>
</gene>
<protein>
    <recommendedName>
        <fullName evidence="1">MbtH-like domain-containing protein</fullName>
    </recommendedName>
</protein>
<dbReference type="GO" id="GO:0005829">
    <property type="term" value="C:cytosol"/>
    <property type="evidence" value="ECO:0007669"/>
    <property type="project" value="TreeGrafter"/>
</dbReference>
<sequence length="72" mass="8239">MSNPFDDDDAEFYVLTNDEGEHSLWPVFAAVPSGWTIAHGPCLRQLCLDYVESHWTDMRPKSLIEAMRLQAN</sequence>
<dbReference type="Proteomes" id="UP000215506">
    <property type="component" value="Unassembled WGS sequence"/>
</dbReference>
<reference evidence="2 3" key="1">
    <citation type="submission" date="2017-07" db="EMBL/GenBank/DDBJ databases">
        <title>First draft Genome Sequence of Nocardia cerradoensis isolated from human infection.</title>
        <authorList>
            <person name="Carrasco G."/>
        </authorList>
    </citation>
    <scope>NUCLEOTIDE SEQUENCE [LARGE SCALE GENOMIC DNA]</scope>
    <source>
        <strain evidence="2 3">CNM20130759</strain>
    </source>
</reference>
<accession>A0A231H544</accession>
<evidence type="ECO:0000259" key="1">
    <source>
        <dbReference type="SMART" id="SM00923"/>
    </source>
</evidence>
<dbReference type="GO" id="GO:0019290">
    <property type="term" value="P:siderophore biosynthetic process"/>
    <property type="evidence" value="ECO:0007669"/>
    <property type="project" value="TreeGrafter"/>
</dbReference>
<dbReference type="EMBL" id="NGAF01000008">
    <property type="protein sequence ID" value="OXR43938.1"/>
    <property type="molecule type" value="Genomic_DNA"/>
</dbReference>
<comment type="caution">
    <text evidence="2">The sequence shown here is derived from an EMBL/GenBank/DDBJ whole genome shotgun (WGS) entry which is preliminary data.</text>
</comment>
<dbReference type="SMART" id="SM00923">
    <property type="entry name" value="MbtH"/>
    <property type="match status" value="1"/>
</dbReference>
<feature type="domain" description="MbtH-like" evidence="1">
    <location>
        <begin position="3"/>
        <end position="53"/>
    </location>
</feature>
<dbReference type="RefSeq" id="WP_030517136.1">
    <property type="nucleotide sequence ID" value="NZ_JAAXOR010000004.1"/>
</dbReference>
<dbReference type="Gene3D" id="3.90.820.10">
    <property type="entry name" value="Structural Genomics, Unknown Function 30-nov-00 1gh9 Mol_id"/>
    <property type="match status" value="1"/>
</dbReference>
<dbReference type="GeneID" id="66723079"/>
<dbReference type="InterPro" id="IPR038020">
    <property type="entry name" value="MbtH-like_sf"/>
</dbReference>
<dbReference type="SUPFAM" id="SSF160582">
    <property type="entry name" value="MbtH-like"/>
    <property type="match status" value="1"/>
</dbReference>
<proteinExistence type="predicted"/>
<dbReference type="PANTHER" id="PTHR38444:SF1">
    <property type="entry name" value="ENTEROBACTIN BIOSYNTHESIS PROTEIN YBDZ"/>
    <property type="match status" value="1"/>
</dbReference>
<evidence type="ECO:0000313" key="3">
    <source>
        <dbReference type="Proteomes" id="UP000215506"/>
    </source>
</evidence>
<name>A0A231H544_9NOCA</name>
<organism evidence="2 3">
    <name type="scientific">Nocardia cerradoensis</name>
    <dbReference type="NCBI Taxonomy" id="85688"/>
    <lineage>
        <taxon>Bacteria</taxon>
        <taxon>Bacillati</taxon>
        <taxon>Actinomycetota</taxon>
        <taxon>Actinomycetes</taxon>
        <taxon>Mycobacteriales</taxon>
        <taxon>Nocardiaceae</taxon>
        <taxon>Nocardia</taxon>
    </lineage>
</organism>
<dbReference type="AlphaFoldDB" id="A0A231H544"/>
<evidence type="ECO:0000313" key="2">
    <source>
        <dbReference type="EMBL" id="OXR43938.1"/>
    </source>
</evidence>